<dbReference type="InterPro" id="IPR013131">
    <property type="entry name" value="Mannitol_DH_N"/>
</dbReference>
<name>A0A5C8ZTE5_9GAMM</name>
<comment type="caution">
    <text evidence="5">The sequence shown here is derived from an EMBL/GenBank/DDBJ whole genome shotgun (WGS) entry which is preliminary data.</text>
</comment>
<feature type="domain" description="Mannitol dehydrogenase C-terminal" evidence="4">
    <location>
        <begin position="262"/>
        <end position="448"/>
    </location>
</feature>
<evidence type="ECO:0000259" key="3">
    <source>
        <dbReference type="Pfam" id="PF01232"/>
    </source>
</evidence>
<dbReference type="RefSeq" id="WP_148064423.1">
    <property type="nucleotide sequence ID" value="NZ_VRYZ01000004.1"/>
</dbReference>
<feature type="domain" description="Mannitol dehydrogenase N-terminal" evidence="3">
    <location>
        <begin position="7"/>
        <end position="243"/>
    </location>
</feature>
<dbReference type="OrthoDB" id="9768714at2"/>
<dbReference type="GO" id="GO:0008926">
    <property type="term" value="F:mannitol-1-phosphate 5-dehydrogenase activity"/>
    <property type="evidence" value="ECO:0007669"/>
    <property type="project" value="TreeGrafter"/>
</dbReference>
<accession>A0A5C8ZTE5</accession>
<evidence type="ECO:0000256" key="2">
    <source>
        <dbReference type="ARBA" id="ARBA00023027"/>
    </source>
</evidence>
<dbReference type="InterPro" id="IPR036291">
    <property type="entry name" value="NAD(P)-bd_dom_sf"/>
</dbReference>
<evidence type="ECO:0000313" key="5">
    <source>
        <dbReference type="EMBL" id="TXS91726.1"/>
    </source>
</evidence>
<dbReference type="PANTHER" id="PTHR30524">
    <property type="entry name" value="MANNITOL-1-PHOSPHATE 5-DEHYDROGENASE"/>
    <property type="match status" value="1"/>
</dbReference>
<dbReference type="InterPro" id="IPR008927">
    <property type="entry name" value="6-PGluconate_DH-like_C_sf"/>
</dbReference>
<protein>
    <submittedName>
        <fullName evidence="5">Tagaturonate reductase</fullName>
        <ecNumber evidence="5">1.1.1.58</ecNumber>
    </submittedName>
</protein>
<dbReference type="EMBL" id="VRYZ01000004">
    <property type="protein sequence ID" value="TXS91726.1"/>
    <property type="molecule type" value="Genomic_DNA"/>
</dbReference>
<keyword evidence="2" id="KW-0520">NAD</keyword>
<dbReference type="InterPro" id="IPR013328">
    <property type="entry name" value="6PGD_dom2"/>
</dbReference>
<dbReference type="Pfam" id="PF01232">
    <property type="entry name" value="Mannitol_dh"/>
    <property type="match status" value="1"/>
</dbReference>
<dbReference type="Gene3D" id="3.40.50.720">
    <property type="entry name" value="NAD(P)-binding Rossmann-like Domain"/>
    <property type="match status" value="1"/>
</dbReference>
<keyword evidence="6" id="KW-1185">Reference proteome</keyword>
<dbReference type="GO" id="GO:0019592">
    <property type="term" value="P:mannitol catabolic process"/>
    <property type="evidence" value="ECO:0007669"/>
    <property type="project" value="TreeGrafter"/>
</dbReference>
<dbReference type="GO" id="GO:0009026">
    <property type="term" value="F:tagaturonate reductase activity"/>
    <property type="evidence" value="ECO:0007669"/>
    <property type="project" value="UniProtKB-EC"/>
</dbReference>
<evidence type="ECO:0000313" key="6">
    <source>
        <dbReference type="Proteomes" id="UP000321933"/>
    </source>
</evidence>
<dbReference type="GO" id="GO:0005829">
    <property type="term" value="C:cytosol"/>
    <property type="evidence" value="ECO:0007669"/>
    <property type="project" value="TreeGrafter"/>
</dbReference>
<gene>
    <name evidence="5" type="ORF">FVW59_11265</name>
</gene>
<organism evidence="5 6">
    <name type="scientific">Parahaliea aestuarii</name>
    <dbReference type="NCBI Taxonomy" id="1852021"/>
    <lineage>
        <taxon>Bacteria</taxon>
        <taxon>Pseudomonadati</taxon>
        <taxon>Pseudomonadota</taxon>
        <taxon>Gammaproteobacteria</taxon>
        <taxon>Cellvibrionales</taxon>
        <taxon>Halieaceae</taxon>
        <taxon>Parahaliea</taxon>
    </lineage>
</organism>
<dbReference type="SUPFAM" id="SSF51735">
    <property type="entry name" value="NAD(P)-binding Rossmann-fold domains"/>
    <property type="match status" value="1"/>
</dbReference>
<dbReference type="Pfam" id="PF08125">
    <property type="entry name" value="Mannitol_dh_C"/>
    <property type="match status" value="1"/>
</dbReference>
<dbReference type="SUPFAM" id="SSF48179">
    <property type="entry name" value="6-phosphogluconate dehydrogenase C-terminal domain-like"/>
    <property type="match status" value="1"/>
</dbReference>
<dbReference type="PANTHER" id="PTHR30524:SF0">
    <property type="entry name" value="ALTRONATE OXIDOREDUCTASE-RELATED"/>
    <property type="match status" value="1"/>
</dbReference>
<proteinExistence type="predicted"/>
<dbReference type="Proteomes" id="UP000321933">
    <property type="component" value="Unassembled WGS sequence"/>
</dbReference>
<dbReference type="Gene3D" id="1.10.1040.10">
    <property type="entry name" value="N-(1-d-carboxylethyl)-l-norvaline Dehydrogenase, domain 2"/>
    <property type="match status" value="1"/>
</dbReference>
<reference evidence="5 6" key="1">
    <citation type="submission" date="2019-08" db="EMBL/GenBank/DDBJ databases">
        <title>Parahaliea maris sp. nov., isolated from the surface seawater.</title>
        <authorList>
            <person name="Liu Y."/>
        </authorList>
    </citation>
    <scope>NUCLEOTIDE SEQUENCE [LARGE SCALE GENOMIC DNA]</scope>
    <source>
        <strain evidence="5 6">S2-26</strain>
    </source>
</reference>
<sequence>MAASSPTILQFGTGVFLLGFVDWIVQQLNERGDFDGRIVALKARPGSSAALAPLNRHGGQFEIWLRGYRDGELVDEVQAVNCLQGAINPFADYAAALDLAASRDWRWVISNTTEAGIRYVAQLAPEEATPETFPALLTAMLYHRFSHFDGATERGVNVLCCELIEDNATTLQQILLRHAADWHLPVSFTEWLASACHFCNTLVDRIVTGEPADVPARRTLPADAPLLEAEAFYSWVIEAPTSVQRLLPARAAGLDGLQFVANLAPWRERKVRILNGAHTAGFALSLMLEVPTVFDSMQHPLLRRYLERLVYDEICPNLSGDDIAGYAAAILERFDNPHVEHRWENIALNALSKWRARLLPSLLAALAARGSPPPLLLLSLAALLCFYRGQWQGRVLPVRDDLAAVAECQRLWQSSGEVSGAVAAIIDSELIWDGCLQAVPGLAEALAAIIVQLERDGLESTLATCLDD</sequence>
<evidence type="ECO:0000256" key="1">
    <source>
        <dbReference type="ARBA" id="ARBA00023002"/>
    </source>
</evidence>
<evidence type="ECO:0000259" key="4">
    <source>
        <dbReference type="Pfam" id="PF08125"/>
    </source>
</evidence>
<dbReference type="NCBIfam" id="NF002969">
    <property type="entry name" value="PRK03643.1"/>
    <property type="match status" value="1"/>
</dbReference>
<dbReference type="EC" id="1.1.1.58" evidence="5"/>
<dbReference type="InterPro" id="IPR013118">
    <property type="entry name" value="Mannitol_DH_C"/>
</dbReference>
<keyword evidence="1 5" id="KW-0560">Oxidoreductase</keyword>
<dbReference type="AlphaFoldDB" id="A0A5C8ZTE5"/>